<dbReference type="Proteomes" id="UP000197138">
    <property type="component" value="Unassembled WGS sequence"/>
</dbReference>
<evidence type="ECO:0000313" key="2">
    <source>
        <dbReference type="Proteomes" id="UP000197138"/>
    </source>
</evidence>
<organism evidence="1 2">
    <name type="scientific">Punica granatum</name>
    <name type="common">Pomegranate</name>
    <dbReference type="NCBI Taxonomy" id="22663"/>
    <lineage>
        <taxon>Eukaryota</taxon>
        <taxon>Viridiplantae</taxon>
        <taxon>Streptophyta</taxon>
        <taxon>Embryophyta</taxon>
        <taxon>Tracheophyta</taxon>
        <taxon>Spermatophyta</taxon>
        <taxon>Magnoliopsida</taxon>
        <taxon>eudicotyledons</taxon>
        <taxon>Gunneridae</taxon>
        <taxon>Pentapetalae</taxon>
        <taxon>rosids</taxon>
        <taxon>malvids</taxon>
        <taxon>Myrtales</taxon>
        <taxon>Lythraceae</taxon>
        <taxon>Punica</taxon>
    </lineage>
</organism>
<name>A0A218WY56_PUNGR</name>
<dbReference type="EMBL" id="MTKT01002511">
    <property type="protein sequence ID" value="OWM77815.1"/>
    <property type="molecule type" value="Genomic_DNA"/>
</dbReference>
<dbReference type="AlphaFoldDB" id="A0A218WY56"/>
<comment type="caution">
    <text evidence="1">The sequence shown here is derived from an EMBL/GenBank/DDBJ whole genome shotgun (WGS) entry which is preliminary data.</text>
</comment>
<accession>A0A218WY56</accession>
<reference evidence="2" key="1">
    <citation type="journal article" date="2017" name="Plant J.">
        <title>The pomegranate (Punica granatum L.) genome and the genomics of punicalagin biosynthesis.</title>
        <authorList>
            <person name="Qin G."/>
            <person name="Xu C."/>
            <person name="Ming R."/>
            <person name="Tang H."/>
            <person name="Guyot R."/>
            <person name="Kramer E.M."/>
            <person name="Hu Y."/>
            <person name="Yi X."/>
            <person name="Qi Y."/>
            <person name="Xu X."/>
            <person name="Gao Z."/>
            <person name="Pan H."/>
            <person name="Jian J."/>
            <person name="Tian Y."/>
            <person name="Yue Z."/>
            <person name="Xu Y."/>
        </authorList>
    </citation>
    <scope>NUCLEOTIDE SEQUENCE [LARGE SCALE GENOMIC DNA]</scope>
    <source>
        <strain evidence="2">cv. Dabenzi</strain>
    </source>
</reference>
<proteinExistence type="predicted"/>
<protein>
    <submittedName>
        <fullName evidence="1">Uncharacterized protein</fullName>
    </submittedName>
</protein>
<evidence type="ECO:0000313" key="1">
    <source>
        <dbReference type="EMBL" id="OWM77815.1"/>
    </source>
</evidence>
<sequence length="77" mass="8434">MVIPSSGMRDGTVKSRAGPLLDRVWAVLACTDPNGNNRPDWRFLDLTGTPEKIRRVQAFPAGFHGGSLLFWIAKGPL</sequence>
<gene>
    <name evidence="1" type="ORF">CDL15_Pgr004509</name>
</gene>